<feature type="transmembrane region" description="Helical" evidence="1">
    <location>
        <begin position="32"/>
        <end position="50"/>
    </location>
</feature>
<sequence>MSIAMYLTASAIPALFAGKGAASRMGGNWMAAFVGVVFYAAIIGSLYALGKFDG</sequence>
<comment type="caution">
    <text evidence="2">The sequence shown here is derived from an EMBL/GenBank/DDBJ whole genome shotgun (WGS) entry which is preliminary data.</text>
</comment>
<protein>
    <submittedName>
        <fullName evidence="2">Uncharacterized protein</fullName>
    </submittedName>
</protein>
<name>A0A845GHB7_9BURK</name>
<dbReference type="Proteomes" id="UP000447355">
    <property type="component" value="Unassembled WGS sequence"/>
</dbReference>
<evidence type="ECO:0000256" key="1">
    <source>
        <dbReference type="SAM" id="Phobius"/>
    </source>
</evidence>
<keyword evidence="1" id="KW-0812">Transmembrane</keyword>
<dbReference type="EMBL" id="WWCX01000001">
    <property type="protein sequence ID" value="MYM92408.1"/>
    <property type="molecule type" value="Genomic_DNA"/>
</dbReference>
<keyword evidence="1" id="KW-0472">Membrane</keyword>
<keyword evidence="1" id="KW-1133">Transmembrane helix</keyword>
<evidence type="ECO:0000313" key="2">
    <source>
        <dbReference type="EMBL" id="MYM92408.1"/>
    </source>
</evidence>
<accession>A0A845GHB7</accession>
<dbReference type="AlphaFoldDB" id="A0A845GHB7"/>
<dbReference type="RefSeq" id="WP_161081680.1">
    <property type="nucleotide sequence ID" value="NZ_WWCX01000001.1"/>
</dbReference>
<gene>
    <name evidence="2" type="ORF">GTP90_00875</name>
</gene>
<organism evidence="2 3">
    <name type="scientific">Duganella vulcania</name>
    <dbReference type="NCBI Taxonomy" id="2692166"/>
    <lineage>
        <taxon>Bacteria</taxon>
        <taxon>Pseudomonadati</taxon>
        <taxon>Pseudomonadota</taxon>
        <taxon>Betaproteobacteria</taxon>
        <taxon>Burkholderiales</taxon>
        <taxon>Oxalobacteraceae</taxon>
        <taxon>Telluria group</taxon>
        <taxon>Duganella</taxon>
    </lineage>
</organism>
<evidence type="ECO:0000313" key="3">
    <source>
        <dbReference type="Proteomes" id="UP000447355"/>
    </source>
</evidence>
<proteinExistence type="predicted"/>
<reference evidence="2" key="1">
    <citation type="submission" date="2019-12" db="EMBL/GenBank/DDBJ databases">
        <title>Novel species isolated from a subtropical stream in China.</title>
        <authorList>
            <person name="Lu H."/>
        </authorList>
    </citation>
    <scope>NUCLEOTIDE SEQUENCE [LARGE SCALE GENOMIC DNA]</scope>
    <source>
        <strain evidence="2">FT81W</strain>
    </source>
</reference>